<feature type="region of interest" description="Disordered" evidence="1">
    <location>
        <begin position="461"/>
        <end position="521"/>
    </location>
</feature>
<dbReference type="InterPro" id="IPR013087">
    <property type="entry name" value="Znf_C2H2_type"/>
</dbReference>
<evidence type="ECO:0000313" key="3">
    <source>
        <dbReference type="EMBL" id="OXV08116.1"/>
    </source>
</evidence>
<name>A0A232LVH5_9EURO</name>
<reference evidence="3 4" key="1">
    <citation type="journal article" date="2015" name="Environ. Microbiol.">
        <title>Metagenome sequence of Elaphomyces granulatus from sporocarp tissue reveals Ascomycota ectomycorrhizal fingerprints of genome expansion and a Proteobacteria-rich microbiome.</title>
        <authorList>
            <person name="Quandt C.A."/>
            <person name="Kohler A."/>
            <person name="Hesse C.N."/>
            <person name="Sharpton T.J."/>
            <person name="Martin F."/>
            <person name="Spatafora J.W."/>
        </authorList>
    </citation>
    <scope>NUCLEOTIDE SEQUENCE [LARGE SCALE GENOMIC DNA]</scope>
    <source>
        <strain evidence="3 4">OSC145934</strain>
    </source>
</reference>
<feature type="domain" description="C2H2-type" evidence="2">
    <location>
        <begin position="386"/>
        <end position="414"/>
    </location>
</feature>
<feature type="compositionally biased region" description="Polar residues" evidence="1">
    <location>
        <begin position="461"/>
        <end position="473"/>
    </location>
</feature>
<evidence type="ECO:0000259" key="2">
    <source>
        <dbReference type="SMART" id="SM00355"/>
    </source>
</evidence>
<dbReference type="Pfam" id="PF26177">
    <property type="entry name" value="zf_C2H2_17_1st"/>
    <property type="match status" value="1"/>
</dbReference>
<keyword evidence="4" id="KW-1185">Reference proteome</keyword>
<dbReference type="InterPro" id="IPR059095">
    <property type="entry name" value="Znf_C2H2_17_2nd"/>
</dbReference>
<organism evidence="3 4">
    <name type="scientific">Elaphomyces granulatus</name>
    <dbReference type="NCBI Taxonomy" id="519963"/>
    <lineage>
        <taxon>Eukaryota</taxon>
        <taxon>Fungi</taxon>
        <taxon>Dikarya</taxon>
        <taxon>Ascomycota</taxon>
        <taxon>Pezizomycotina</taxon>
        <taxon>Eurotiomycetes</taxon>
        <taxon>Eurotiomycetidae</taxon>
        <taxon>Eurotiales</taxon>
        <taxon>Elaphomycetaceae</taxon>
        <taxon>Elaphomyces</taxon>
    </lineage>
</organism>
<evidence type="ECO:0000313" key="4">
    <source>
        <dbReference type="Proteomes" id="UP000243515"/>
    </source>
</evidence>
<dbReference type="SMART" id="SM00355">
    <property type="entry name" value="ZnF_C2H2"/>
    <property type="match status" value="2"/>
</dbReference>
<dbReference type="Proteomes" id="UP000243515">
    <property type="component" value="Unassembled WGS sequence"/>
</dbReference>
<dbReference type="InterPro" id="IPR059009">
    <property type="entry name" value="Znf_C2H2_17_1st"/>
</dbReference>
<comment type="caution">
    <text evidence="3">The sequence shown here is derived from an EMBL/GenBank/DDBJ whole genome shotgun (WGS) entry which is preliminary data.</text>
</comment>
<protein>
    <recommendedName>
        <fullName evidence="2">C2H2-type domain-containing protein</fullName>
    </recommendedName>
</protein>
<feature type="compositionally biased region" description="Basic and acidic residues" evidence="1">
    <location>
        <begin position="322"/>
        <end position="341"/>
    </location>
</feature>
<proteinExistence type="predicted"/>
<dbReference type="EMBL" id="NPHW01004310">
    <property type="protein sequence ID" value="OXV08116.1"/>
    <property type="molecule type" value="Genomic_DNA"/>
</dbReference>
<accession>A0A232LVH5</accession>
<feature type="region of interest" description="Disordered" evidence="1">
    <location>
        <begin position="273"/>
        <end position="345"/>
    </location>
</feature>
<dbReference type="Gene3D" id="3.30.160.60">
    <property type="entry name" value="Classic Zinc Finger"/>
    <property type="match status" value="1"/>
</dbReference>
<gene>
    <name evidence="3" type="ORF">Egran_04118</name>
</gene>
<dbReference type="AlphaFoldDB" id="A0A232LVH5"/>
<feature type="domain" description="C2H2-type" evidence="2">
    <location>
        <begin position="424"/>
        <end position="454"/>
    </location>
</feature>
<sequence length="585" mass="64521">MSSGIKIDPVNGVPLAQPKLHTVHQGSRSRHTSTLQDISKFSSRGIQDDDLSSHESFSLSLPHGTRASHELDWTLAKPESIESNPLTLTKPETPEVQMLSYSFSQHLLPTSTAHSNAAEPAMFSSLSELQTIQGVGDHNELDLSQAQDFQNFSMVDFPFDNDTSCLSDGNQQCCADDDMSVGHSSHADDHQMVTASGSWSSLTLDTGNFHGSSLEHLSANIYQAPVSPPLTEESNVSVTSACSQSGYPSFHGREETLLDGGSAIGSQNLGLPDSFFPLTPPLSDQDPNRTIRPSKQAQRPLLSAAASRSPRKSDPEFYSLREPLRQRSKDGPEVRAPRDHPYYSLPTRSDGKYYCPFANGEKLCNHPPTTQKCAYHKYLDSHLKPYRCKVPACMDSQLQFSSNACLFRHEREAHGFHGHGDNPHLCLFEGCDRSIPGYGFPRRWNLFDHMKRVHEYIVCEQPSSPETSPTGQGSKKKDPSGRKRKVTGTIGAQTMKRTRSASSQATSLKVAHASAHHGQRLQNAERNYYNCRSRLLEELNSISPQDPAMHDKVNASLQELITLGLNYRHIEASQAPTQMAASLSA</sequence>
<evidence type="ECO:0000256" key="1">
    <source>
        <dbReference type="SAM" id="MobiDB-lite"/>
    </source>
</evidence>
<dbReference type="Pfam" id="PF26176">
    <property type="entry name" value="zf_C2H2_17_2"/>
    <property type="match status" value="1"/>
</dbReference>
<dbReference type="OrthoDB" id="5062908at2759"/>